<dbReference type="KEGG" id="erl:AOC36_07555"/>
<dbReference type="PANTHER" id="PTHR42717">
    <property type="entry name" value="DIHYDROOROTASE-RELATED"/>
    <property type="match status" value="1"/>
</dbReference>
<dbReference type="InterPro" id="IPR032466">
    <property type="entry name" value="Metal_Hydrolase"/>
</dbReference>
<feature type="binding site" evidence="1">
    <location>
        <position position="188"/>
    </location>
    <ligand>
        <name>Zn(2+)</name>
        <dbReference type="ChEBI" id="CHEBI:29105"/>
        <label>2</label>
    </ligand>
</feature>
<dbReference type="InterPro" id="IPR020043">
    <property type="entry name" value="Deacetylase_Atu3266-like"/>
</dbReference>
<sequence length="369" mass="40556">MRTLITNCVLVDQTHPLHKCQVNILVKDDVIESITQEPCTDFDTVIDAKGGYVSPGWIDIHVHCFQDTTDLGVEADRIGVKTGVVCVIDAGSSGSDTIDTFYNQVKDKQTIVKAWINIAKSGLIDRFELKDPDNVDIDATIAKIQAYDDFVVGIKVRASGSVMGEDTVTPFLKAHTVSNTTNRPIMVHFGNNPPTIHEVLKQMREDDVLTHCFHGKPNNILDGLHIKDLVLDKRKEGVLYDVGHGQDSFSFTIAKQAMSNNFEPDSISTDIHKYNVETPVGSLAGVMTKFLNMGYSLENVVHLVTLGAANNAKLKGFGMLKDGVKAHLTFFEVETVDTTAVDSNNESIQIHKQITPKGCMISGVYTEVH</sequence>
<dbReference type="PANTHER" id="PTHR42717:SF1">
    <property type="entry name" value="IMIDAZOLONEPROPIONASE AND RELATED AMIDOHYDROLASES"/>
    <property type="match status" value="1"/>
</dbReference>
<feature type="binding site" description="via carbamate group" evidence="1">
    <location>
        <position position="155"/>
    </location>
    <ligand>
        <name>Zn(2+)</name>
        <dbReference type="ChEBI" id="CHEBI:29105"/>
        <label>2</label>
    </ligand>
</feature>
<reference evidence="4 5" key="1">
    <citation type="submission" date="2015-10" db="EMBL/GenBank/DDBJ databases">
        <title>Erysipelothrix larvae sp. LV19 isolated from the larval gut of the rhinoceros beetle, Trypoxylus dichotomus.</title>
        <authorList>
            <person name="Lim S."/>
            <person name="Kim B.-C."/>
        </authorList>
    </citation>
    <scope>NUCLEOTIDE SEQUENCE [LARGE SCALE GENOMIC DNA]</scope>
    <source>
        <strain evidence="4 5">LV19</strain>
    </source>
</reference>
<gene>
    <name evidence="4" type="ORF">AOC36_07555</name>
</gene>
<protein>
    <recommendedName>
        <fullName evidence="6">Dihydroorotase</fullName>
    </recommendedName>
</protein>
<keyword evidence="1" id="KW-0479">Metal-binding</keyword>
<evidence type="ECO:0000256" key="3">
    <source>
        <dbReference type="PIRSR" id="PIRSR039004-3"/>
    </source>
</evidence>
<dbReference type="Proteomes" id="UP000063781">
    <property type="component" value="Chromosome"/>
</dbReference>
<feature type="binding site" evidence="1">
    <location>
        <position position="63"/>
    </location>
    <ligand>
        <name>Zn(2+)</name>
        <dbReference type="ChEBI" id="CHEBI:29105"/>
        <label>1</label>
    </ligand>
</feature>
<feature type="binding site" evidence="1">
    <location>
        <position position="61"/>
    </location>
    <ligand>
        <name>Zn(2+)</name>
        <dbReference type="ChEBI" id="CHEBI:29105"/>
        <label>1</label>
    </ligand>
</feature>
<feature type="binding site" description="via carbamate group" evidence="1">
    <location>
        <position position="155"/>
    </location>
    <ligand>
        <name>Zn(2+)</name>
        <dbReference type="ChEBI" id="CHEBI:29105"/>
        <label>1</label>
    </ligand>
</feature>
<evidence type="ECO:0000256" key="1">
    <source>
        <dbReference type="PIRSR" id="PIRSR039004-1"/>
    </source>
</evidence>
<dbReference type="SUPFAM" id="SSF51338">
    <property type="entry name" value="Composite domain of metallo-dependent hydrolases"/>
    <property type="match status" value="1"/>
</dbReference>
<evidence type="ECO:0008006" key="6">
    <source>
        <dbReference type="Google" id="ProtNLM"/>
    </source>
</evidence>
<dbReference type="AlphaFoldDB" id="A0A0X8H0P6"/>
<dbReference type="GO" id="GO:0016810">
    <property type="term" value="F:hydrolase activity, acting on carbon-nitrogen (but not peptide) bonds"/>
    <property type="evidence" value="ECO:0007669"/>
    <property type="project" value="InterPro"/>
</dbReference>
<dbReference type="PIRSF" id="PIRSF039004">
    <property type="entry name" value="ADE_EF_0837"/>
    <property type="match status" value="1"/>
</dbReference>
<feature type="binding site" evidence="1">
    <location>
        <position position="270"/>
    </location>
    <ligand>
        <name>Zn(2+)</name>
        <dbReference type="ChEBI" id="CHEBI:29105"/>
        <label>1</label>
    </ligand>
</feature>
<dbReference type="STRING" id="1514105.AOC36_07555"/>
<feature type="site" description="Transition state stabilizer" evidence="3">
    <location>
        <position position="157"/>
    </location>
</feature>
<keyword evidence="5" id="KW-1185">Reference proteome</keyword>
<evidence type="ECO:0000313" key="4">
    <source>
        <dbReference type="EMBL" id="AMC93844.1"/>
    </source>
</evidence>
<dbReference type="RefSeq" id="WP_067633011.1">
    <property type="nucleotide sequence ID" value="NZ_CP013213.1"/>
</dbReference>
<organism evidence="4 5">
    <name type="scientific">Erysipelothrix larvae</name>
    <dbReference type="NCBI Taxonomy" id="1514105"/>
    <lineage>
        <taxon>Bacteria</taxon>
        <taxon>Bacillati</taxon>
        <taxon>Bacillota</taxon>
        <taxon>Erysipelotrichia</taxon>
        <taxon>Erysipelotrichales</taxon>
        <taxon>Erysipelotrichaceae</taxon>
        <taxon>Erysipelothrix</taxon>
    </lineage>
</organism>
<feature type="modified residue" description="N6-carboxylysine" evidence="2">
    <location>
        <position position="155"/>
    </location>
</feature>
<dbReference type="GO" id="GO:0019213">
    <property type="term" value="F:deacetylase activity"/>
    <property type="evidence" value="ECO:0007669"/>
    <property type="project" value="InterPro"/>
</dbReference>
<dbReference type="InterPro" id="IPR011059">
    <property type="entry name" value="Metal-dep_hydrolase_composite"/>
</dbReference>
<evidence type="ECO:0000313" key="5">
    <source>
        <dbReference type="Proteomes" id="UP000063781"/>
    </source>
</evidence>
<dbReference type="Gene3D" id="2.30.40.10">
    <property type="entry name" value="Urease, subunit C, domain 1"/>
    <property type="match status" value="1"/>
</dbReference>
<proteinExistence type="predicted"/>
<feature type="binding site" evidence="1">
    <location>
        <position position="211"/>
    </location>
    <ligand>
        <name>Zn(2+)</name>
        <dbReference type="ChEBI" id="CHEBI:29105"/>
        <label>2</label>
    </ligand>
</feature>
<dbReference type="OrthoDB" id="9796020at2"/>
<dbReference type="GO" id="GO:0046872">
    <property type="term" value="F:metal ion binding"/>
    <property type="evidence" value="ECO:0007669"/>
    <property type="project" value="UniProtKB-KW"/>
</dbReference>
<dbReference type="Gene3D" id="3.20.20.140">
    <property type="entry name" value="Metal-dependent hydrolases"/>
    <property type="match status" value="1"/>
</dbReference>
<accession>A0A0X8H0P6</accession>
<name>A0A0X8H0P6_9FIRM</name>
<dbReference type="SUPFAM" id="SSF51556">
    <property type="entry name" value="Metallo-dependent hydrolases"/>
    <property type="match status" value="1"/>
</dbReference>
<dbReference type="EMBL" id="CP013213">
    <property type="protein sequence ID" value="AMC93844.1"/>
    <property type="molecule type" value="Genomic_DNA"/>
</dbReference>
<evidence type="ECO:0000256" key="2">
    <source>
        <dbReference type="PIRSR" id="PIRSR039004-2"/>
    </source>
</evidence>
<dbReference type="NCBIfam" id="NF006689">
    <property type="entry name" value="PRK09237.1"/>
    <property type="match status" value="1"/>
</dbReference>
<keyword evidence="1" id="KW-0862">Zinc</keyword>